<protein>
    <submittedName>
        <fullName evidence="2">Uncharacterized protein</fullName>
    </submittedName>
</protein>
<dbReference type="STRING" id="1759059.ATE48_00540"/>
<dbReference type="KEGG" id="cbot:ATE48_00540"/>
<dbReference type="RefSeq" id="WP_066766700.1">
    <property type="nucleotide sequence ID" value="NZ_CP013244.1"/>
</dbReference>
<keyword evidence="1" id="KW-1133">Transmembrane helix</keyword>
<proteinExistence type="predicted"/>
<organism evidence="2 3">
    <name type="scientific">Candidatus Viadribacter manganicus</name>
    <dbReference type="NCBI Taxonomy" id="1759059"/>
    <lineage>
        <taxon>Bacteria</taxon>
        <taxon>Pseudomonadati</taxon>
        <taxon>Pseudomonadota</taxon>
        <taxon>Alphaproteobacteria</taxon>
        <taxon>Hyphomonadales</taxon>
        <taxon>Hyphomonadaceae</taxon>
        <taxon>Candidatus Viadribacter</taxon>
    </lineage>
</organism>
<dbReference type="Proteomes" id="UP000092498">
    <property type="component" value="Chromosome"/>
</dbReference>
<dbReference type="EMBL" id="CP013244">
    <property type="protein sequence ID" value="ANP44514.1"/>
    <property type="molecule type" value="Genomic_DNA"/>
</dbReference>
<feature type="transmembrane region" description="Helical" evidence="1">
    <location>
        <begin position="78"/>
        <end position="102"/>
    </location>
</feature>
<feature type="transmembrane region" description="Helical" evidence="1">
    <location>
        <begin position="114"/>
        <end position="132"/>
    </location>
</feature>
<name>A0A1B1AD91_9PROT</name>
<evidence type="ECO:0000256" key="1">
    <source>
        <dbReference type="SAM" id="Phobius"/>
    </source>
</evidence>
<keyword evidence="1" id="KW-0472">Membrane</keyword>
<feature type="transmembrane region" description="Helical" evidence="1">
    <location>
        <begin position="6"/>
        <end position="27"/>
    </location>
</feature>
<feature type="transmembrane region" description="Helical" evidence="1">
    <location>
        <begin position="47"/>
        <end position="66"/>
    </location>
</feature>
<keyword evidence="3" id="KW-1185">Reference proteome</keyword>
<evidence type="ECO:0000313" key="3">
    <source>
        <dbReference type="Proteomes" id="UP000092498"/>
    </source>
</evidence>
<sequence>MAEALIATAGQGYFIAVMTVFLAALVAKAGSARAPSEEPRRRSAPMLLLDVITGLTPVLLVLYAFAVTTDQADPTMRVLLMVLPIIVGFCGALAGAIVNLAAHEARTMFRMASIVSGMAAFIVSVGAIITGLDTAQLQAAADALMH</sequence>
<evidence type="ECO:0000313" key="2">
    <source>
        <dbReference type="EMBL" id="ANP44514.1"/>
    </source>
</evidence>
<keyword evidence="1" id="KW-0812">Transmembrane</keyword>
<dbReference type="AlphaFoldDB" id="A0A1B1AD91"/>
<accession>A0A1B1AD91</accession>
<gene>
    <name evidence="2" type="ORF">ATE48_00540</name>
</gene>
<dbReference type="InParanoid" id="A0A1B1AD91"/>
<reference evidence="2 3" key="1">
    <citation type="submission" date="2015-11" db="EMBL/GenBank/DDBJ databases">
        <title>Whole-Genome Sequence of Candidatus Oderbacter manganicum from the National Park Lower Oder Valley, Germany.</title>
        <authorList>
            <person name="Braun B."/>
            <person name="Liere K."/>
            <person name="Szewzyk U."/>
        </authorList>
    </citation>
    <scope>NUCLEOTIDE SEQUENCE [LARGE SCALE GENOMIC DNA]</scope>
    <source>
        <strain evidence="2 3">OTSz_A_272</strain>
    </source>
</reference>